<feature type="transmembrane region" description="Helical" evidence="1">
    <location>
        <begin position="71"/>
        <end position="98"/>
    </location>
</feature>
<protein>
    <submittedName>
        <fullName evidence="2">Uncharacterized protein</fullName>
    </submittedName>
</protein>
<dbReference type="EMBL" id="CP159837">
    <property type="protein sequence ID" value="XCM38592.1"/>
    <property type="molecule type" value="Genomic_DNA"/>
</dbReference>
<feature type="transmembrane region" description="Helical" evidence="1">
    <location>
        <begin position="45"/>
        <end position="65"/>
    </location>
</feature>
<keyword evidence="1" id="KW-1133">Transmembrane helix</keyword>
<dbReference type="AlphaFoldDB" id="A0AAU8JIE6"/>
<organism evidence="2">
    <name type="scientific">Planktothricoides raciborskii GIHE-MW2</name>
    <dbReference type="NCBI Taxonomy" id="2792601"/>
    <lineage>
        <taxon>Bacteria</taxon>
        <taxon>Bacillati</taxon>
        <taxon>Cyanobacteriota</taxon>
        <taxon>Cyanophyceae</taxon>
        <taxon>Oscillatoriophycideae</taxon>
        <taxon>Oscillatoriales</taxon>
        <taxon>Oscillatoriaceae</taxon>
        <taxon>Planktothricoides</taxon>
    </lineage>
</organism>
<evidence type="ECO:0000256" key="1">
    <source>
        <dbReference type="SAM" id="Phobius"/>
    </source>
</evidence>
<accession>A0AAU8JIE6</accession>
<reference evidence="2" key="1">
    <citation type="submission" date="2024-07" db="EMBL/GenBank/DDBJ databases">
        <authorList>
            <person name="Kim Y.J."/>
            <person name="Jeong J.Y."/>
        </authorList>
    </citation>
    <scope>NUCLEOTIDE SEQUENCE</scope>
    <source>
        <strain evidence="2">GIHE-MW2</strain>
    </source>
</reference>
<dbReference type="RefSeq" id="WP_354635862.1">
    <property type="nucleotide sequence ID" value="NZ_CP159837.1"/>
</dbReference>
<sequence length="304" mass="35039">MSATNPNNFNFLSRIAALVGLISASLYFTGWIYRWSYFGFFHLEVTTLDLAFESFLIVPLQVFFVNNQPRLPAVLLFLLFPLAAWLIIVIFQGLDLWLVQWQNRWRIRLIRYCQKAENYRLRWLQPWAKLWGLNLRQWSPQPVDLSQTLVDEAIKVALALVALFWLASNQGLADAQRDAFNQTSTLPVVTLIVPENMLSFGRQFDPPEALADKQAANQFRMIGDRGLIEAVRGASELNDLKNQKVWRLLIERDGWIYLFRTLKPCSDSQLICAANKNERPLVLMVRESQLGNQLLILSPSPSKE</sequence>
<keyword evidence="1" id="KW-0472">Membrane</keyword>
<gene>
    <name evidence="2" type="ORF">ABWT76_001450</name>
</gene>
<proteinExistence type="predicted"/>
<name>A0AAU8JIE6_9CYAN</name>
<evidence type="ECO:0000313" key="2">
    <source>
        <dbReference type="EMBL" id="XCM38592.1"/>
    </source>
</evidence>
<keyword evidence="1" id="KW-0812">Transmembrane</keyword>
<feature type="transmembrane region" description="Helical" evidence="1">
    <location>
        <begin position="12"/>
        <end position="33"/>
    </location>
</feature>